<proteinExistence type="predicted"/>
<gene>
    <name evidence="3" type="ordered locus">Acid_2957</name>
</gene>
<sequence precursor="true">MPRMKRNLILAISLSLLPGLTADPAGPPSEEILARMERETGRRHDLLKQYSGSRRYTLQNARFGKQAAVSVEMQYGETAGERYTVLTQSGSEKLIGIINTVLTSEARASVPPENAEHQVSAANYRVQLLGTELVAGRRCYVLGLTPRSKSRYLIVGKVWVDAESFGPVRIDGRFAASISMLVGAPHFREDFVEVNGFWLPGHVRSVTSSFLLGPTELDIVFSNYQVGTDSKSVLRP</sequence>
<feature type="domain" description="MucB/RseB N-terminal" evidence="2">
    <location>
        <begin position="118"/>
        <end position="170"/>
    </location>
</feature>
<dbReference type="Gene3D" id="2.50.20.10">
    <property type="entry name" value="Lipoprotein localisation LolA/LolB/LppX"/>
    <property type="match status" value="1"/>
</dbReference>
<evidence type="ECO:0000256" key="1">
    <source>
        <dbReference type="SAM" id="SignalP"/>
    </source>
</evidence>
<accession>Q023A5</accession>
<dbReference type="KEGG" id="sus:Acid_2957"/>
<keyword evidence="1" id="KW-0732">Signal</keyword>
<name>Q023A5_SOLUE</name>
<dbReference type="EMBL" id="CP000473">
    <property type="protein sequence ID" value="ABJ83941.1"/>
    <property type="molecule type" value="Genomic_DNA"/>
</dbReference>
<feature type="chain" id="PRO_5004163039" evidence="1">
    <location>
        <begin position="23"/>
        <end position="236"/>
    </location>
</feature>
<evidence type="ECO:0000313" key="3">
    <source>
        <dbReference type="EMBL" id="ABJ83941.1"/>
    </source>
</evidence>
<reference evidence="3" key="1">
    <citation type="submission" date="2006-10" db="EMBL/GenBank/DDBJ databases">
        <title>Complete sequence of Solibacter usitatus Ellin6076.</title>
        <authorList>
            <consortium name="US DOE Joint Genome Institute"/>
            <person name="Copeland A."/>
            <person name="Lucas S."/>
            <person name="Lapidus A."/>
            <person name="Barry K."/>
            <person name="Detter J.C."/>
            <person name="Glavina del Rio T."/>
            <person name="Hammon N."/>
            <person name="Israni S."/>
            <person name="Dalin E."/>
            <person name="Tice H."/>
            <person name="Pitluck S."/>
            <person name="Thompson L.S."/>
            <person name="Brettin T."/>
            <person name="Bruce D."/>
            <person name="Han C."/>
            <person name="Tapia R."/>
            <person name="Gilna P."/>
            <person name="Schmutz J."/>
            <person name="Larimer F."/>
            <person name="Land M."/>
            <person name="Hauser L."/>
            <person name="Kyrpides N."/>
            <person name="Mikhailova N."/>
            <person name="Janssen P.H."/>
            <person name="Kuske C.R."/>
            <person name="Richardson P."/>
        </authorList>
    </citation>
    <scope>NUCLEOTIDE SEQUENCE</scope>
    <source>
        <strain evidence="3">Ellin6076</strain>
    </source>
</reference>
<dbReference type="AlphaFoldDB" id="Q023A5"/>
<dbReference type="STRING" id="234267.Acid_2957"/>
<feature type="signal peptide" evidence="1">
    <location>
        <begin position="1"/>
        <end position="22"/>
    </location>
</feature>
<organism evidence="3">
    <name type="scientific">Solibacter usitatus (strain Ellin6076)</name>
    <dbReference type="NCBI Taxonomy" id="234267"/>
    <lineage>
        <taxon>Bacteria</taxon>
        <taxon>Pseudomonadati</taxon>
        <taxon>Acidobacteriota</taxon>
        <taxon>Terriglobia</taxon>
        <taxon>Bryobacterales</taxon>
        <taxon>Solibacteraceae</taxon>
        <taxon>Candidatus Solibacter</taxon>
    </lineage>
</organism>
<evidence type="ECO:0000259" key="2">
    <source>
        <dbReference type="Pfam" id="PF03888"/>
    </source>
</evidence>
<dbReference type="InterPro" id="IPR033434">
    <property type="entry name" value="MucB/RseB_N"/>
</dbReference>
<dbReference type="InParanoid" id="Q023A5"/>
<dbReference type="Pfam" id="PF03888">
    <property type="entry name" value="MucB_RseB"/>
    <property type="match status" value="1"/>
</dbReference>
<dbReference type="eggNOG" id="COG3026">
    <property type="taxonomic scope" value="Bacteria"/>
</dbReference>
<dbReference type="HOGENOM" id="CLU_1174810_0_0_0"/>
<protein>
    <submittedName>
        <fullName evidence="3">Putative sigma E regulatory protein, MucB/RseB</fullName>
    </submittedName>
</protein>